<dbReference type="GeneID" id="95975546"/>
<comment type="similarity">
    <text evidence="2 15">Belongs to the glycosyl hydrolase 28 family.</text>
</comment>
<evidence type="ECO:0000256" key="14">
    <source>
        <dbReference type="ARBA" id="ARBA00048766"/>
    </source>
</evidence>
<evidence type="ECO:0000256" key="7">
    <source>
        <dbReference type="ARBA" id="ARBA00023180"/>
    </source>
</evidence>
<accession>A0ABR3PQH9</accession>
<gene>
    <name evidence="17" type="ORF">AAFC00_001843</name>
</gene>
<dbReference type="PANTHER" id="PTHR31736:SF12">
    <property type="entry name" value="EXO-POLYGALACTURONASE, PUTATIVE-RELATED"/>
    <property type="match status" value="1"/>
</dbReference>
<dbReference type="EC" id="3.2.1.67" evidence="13"/>
<evidence type="ECO:0000256" key="9">
    <source>
        <dbReference type="ARBA" id="ARBA00023295"/>
    </source>
</evidence>
<dbReference type="Pfam" id="PF00295">
    <property type="entry name" value="Glyco_hydro_28"/>
    <property type="match status" value="1"/>
</dbReference>
<dbReference type="EMBL" id="JBFMKM010000001">
    <property type="protein sequence ID" value="KAL1311755.1"/>
    <property type="molecule type" value="Genomic_DNA"/>
</dbReference>
<keyword evidence="18" id="KW-1185">Reference proteome</keyword>
<keyword evidence="6" id="KW-1015">Disulfide bond</keyword>
<reference evidence="17 18" key="1">
    <citation type="submission" date="2024-07" db="EMBL/GenBank/DDBJ databases">
        <title>Draft sequence of the Neodothiora populina.</title>
        <authorList>
            <person name="Drown D.D."/>
            <person name="Schuette U.S."/>
            <person name="Buechlein A.B."/>
            <person name="Rusch D.R."/>
            <person name="Winton L.W."/>
            <person name="Adams G.A."/>
        </authorList>
    </citation>
    <scope>NUCLEOTIDE SEQUENCE [LARGE SCALE GENOMIC DNA]</scope>
    <source>
        <strain evidence="17 18">CPC 39397</strain>
    </source>
</reference>
<evidence type="ECO:0000256" key="8">
    <source>
        <dbReference type="ARBA" id="ARBA00023277"/>
    </source>
</evidence>
<comment type="function">
    <text evidence="12">Specific in hydrolyzing the terminal glycosidic bond of polygalacturonic acid and oligogalacturonates.</text>
</comment>
<dbReference type="InterPro" id="IPR012334">
    <property type="entry name" value="Pectin_lyas_fold"/>
</dbReference>
<keyword evidence="11" id="KW-0624">Polysaccharide degradation</keyword>
<evidence type="ECO:0000256" key="15">
    <source>
        <dbReference type="RuleBase" id="RU361169"/>
    </source>
</evidence>
<proteinExistence type="inferred from homology"/>
<evidence type="ECO:0000256" key="6">
    <source>
        <dbReference type="ARBA" id="ARBA00023157"/>
    </source>
</evidence>
<sequence length="434" mass="47181">MLPLKSPLRTILSLLPALAYASDGVHYSSSAGRKVCTVNANGGNQSDVTNILTAFDTCGKGGDIIFPETENYWIDRKLNPVVDDVRIQWRGIWTFSPDLEYWRANHYPIAFQNHGASFVLTGGHIQIDGYGTGGIHGNGDVWYTAEAGDTQPGRPMPFVFWNVSDVTVKKFFVKDPPLWSVNIMNGTDMWFDELHCNATATRAPYGSNWVQNTDGFDTMDAHNIRLTNFVYQGGDDCIAIKSRSYNVFVQNATCRGGNGMAIGSLGQYLEDNTVENIVIDDVKIIRYNEDMHNSAYIKTWVGELVPQPDSYESAYVPRGGGWGSVRNILFSNFLVHGADAGPSITQNNGALKNGTYSGTSLMGISNVAFVNFTGYLNNKQKTASVGCSTVHPCYNIEYDNVTLTVAEHSTSTGSSSCSYVSPGGVHGLSGSGCG</sequence>
<feature type="signal peptide" evidence="16">
    <location>
        <begin position="1"/>
        <end position="21"/>
    </location>
</feature>
<keyword evidence="5 15" id="KW-0378">Hydrolase</keyword>
<dbReference type="RefSeq" id="XP_069204604.1">
    <property type="nucleotide sequence ID" value="XM_069341091.1"/>
</dbReference>
<keyword evidence="10" id="KW-0961">Cell wall biogenesis/degradation</keyword>
<evidence type="ECO:0000256" key="3">
    <source>
        <dbReference type="ARBA" id="ARBA00022525"/>
    </source>
</evidence>
<evidence type="ECO:0000256" key="10">
    <source>
        <dbReference type="ARBA" id="ARBA00023316"/>
    </source>
</evidence>
<keyword evidence="9 15" id="KW-0326">Glycosidase</keyword>
<feature type="chain" id="PRO_5046460394" description="galacturonan 1,4-alpha-galacturonidase" evidence="16">
    <location>
        <begin position="22"/>
        <end position="434"/>
    </location>
</feature>
<evidence type="ECO:0000313" key="18">
    <source>
        <dbReference type="Proteomes" id="UP001562354"/>
    </source>
</evidence>
<dbReference type="Proteomes" id="UP001562354">
    <property type="component" value="Unassembled WGS sequence"/>
</dbReference>
<evidence type="ECO:0000256" key="1">
    <source>
        <dbReference type="ARBA" id="ARBA00004613"/>
    </source>
</evidence>
<keyword evidence="7" id="KW-0325">Glycoprotein</keyword>
<evidence type="ECO:0000256" key="16">
    <source>
        <dbReference type="SAM" id="SignalP"/>
    </source>
</evidence>
<dbReference type="InterPro" id="IPR011050">
    <property type="entry name" value="Pectin_lyase_fold/virulence"/>
</dbReference>
<organism evidence="17 18">
    <name type="scientific">Neodothiora populina</name>
    <dbReference type="NCBI Taxonomy" id="2781224"/>
    <lineage>
        <taxon>Eukaryota</taxon>
        <taxon>Fungi</taxon>
        <taxon>Dikarya</taxon>
        <taxon>Ascomycota</taxon>
        <taxon>Pezizomycotina</taxon>
        <taxon>Dothideomycetes</taxon>
        <taxon>Dothideomycetidae</taxon>
        <taxon>Dothideales</taxon>
        <taxon>Dothioraceae</taxon>
        <taxon>Neodothiora</taxon>
    </lineage>
</organism>
<evidence type="ECO:0000256" key="2">
    <source>
        <dbReference type="ARBA" id="ARBA00008834"/>
    </source>
</evidence>
<keyword evidence="8" id="KW-0119">Carbohydrate metabolism</keyword>
<keyword evidence="3" id="KW-0964">Secreted</keyword>
<evidence type="ECO:0000313" key="17">
    <source>
        <dbReference type="EMBL" id="KAL1311755.1"/>
    </source>
</evidence>
<evidence type="ECO:0000256" key="11">
    <source>
        <dbReference type="ARBA" id="ARBA00023326"/>
    </source>
</evidence>
<dbReference type="Gene3D" id="2.160.20.10">
    <property type="entry name" value="Single-stranded right-handed beta-helix, Pectin lyase-like"/>
    <property type="match status" value="1"/>
</dbReference>
<evidence type="ECO:0000256" key="12">
    <source>
        <dbReference type="ARBA" id="ARBA00037312"/>
    </source>
</evidence>
<name>A0ABR3PQH9_9PEZI</name>
<comment type="catalytic activity">
    <reaction evidence="14">
        <text>[(1-&gt;4)-alpha-D-galacturonosyl](n) + H2O = alpha-D-galacturonate + [(1-&gt;4)-alpha-D-galacturonosyl](n-1)</text>
        <dbReference type="Rhea" id="RHEA:14117"/>
        <dbReference type="Rhea" id="RHEA-COMP:14570"/>
        <dbReference type="Rhea" id="RHEA-COMP:14572"/>
        <dbReference type="ChEBI" id="CHEBI:15377"/>
        <dbReference type="ChEBI" id="CHEBI:58658"/>
        <dbReference type="ChEBI" id="CHEBI:140523"/>
        <dbReference type="EC" id="3.2.1.67"/>
    </reaction>
</comment>
<comment type="subcellular location">
    <subcellularLocation>
        <location evidence="1">Secreted</location>
    </subcellularLocation>
</comment>
<comment type="caution">
    <text evidence="17">The sequence shown here is derived from an EMBL/GenBank/DDBJ whole genome shotgun (WGS) entry which is preliminary data.</text>
</comment>
<keyword evidence="4 16" id="KW-0732">Signal</keyword>
<dbReference type="SUPFAM" id="SSF51126">
    <property type="entry name" value="Pectin lyase-like"/>
    <property type="match status" value="1"/>
</dbReference>
<evidence type="ECO:0000256" key="4">
    <source>
        <dbReference type="ARBA" id="ARBA00022729"/>
    </source>
</evidence>
<dbReference type="PANTHER" id="PTHR31736">
    <property type="match status" value="1"/>
</dbReference>
<evidence type="ECO:0000256" key="5">
    <source>
        <dbReference type="ARBA" id="ARBA00022801"/>
    </source>
</evidence>
<evidence type="ECO:0000256" key="13">
    <source>
        <dbReference type="ARBA" id="ARBA00038933"/>
    </source>
</evidence>
<protein>
    <recommendedName>
        <fullName evidence="13">galacturonan 1,4-alpha-galacturonidase</fullName>
        <ecNumber evidence="13">3.2.1.67</ecNumber>
    </recommendedName>
</protein>
<dbReference type="InterPro" id="IPR000743">
    <property type="entry name" value="Glyco_hydro_28"/>
</dbReference>